<organism evidence="6 7">
    <name type="scientific">Mucilaginibacter mali</name>
    <dbReference type="NCBI Taxonomy" id="2740462"/>
    <lineage>
        <taxon>Bacteria</taxon>
        <taxon>Pseudomonadati</taxon>
        <taxon>Bacteroidota</taxon>
        <taxon>Sphingobacteriia</taxon>
        <taxon>Sphingobacteriales</taxon>
        <taxon>Sphingobacteriaceae</taxon>
        <taxon>Mucilaginibacter</taxon>
    </lineage>
</organism>
<evidence type="ECO:0000313" key="6">
    <source>
        <dbReference type="EMBL" id="QKJ31492.1"/>
    </source>
</evidence>
<evidence type="ECO:0000313" key="7">
    <source>
        <dbReference type="Proteomes" id="UP000505355"/>
    </source>
</evidence>
<dbReference type="InterPro" id="IPR001509">
    <property type="entry name" value="Epimerase_deHydtase"/>
</dbReference>
<evidence type="ECO:0000256" key="3">
    <source>
        <dbReference type="ARBA" id="ARBA00023027"/>
    </source>
</evidence>
<accession>A0A7D4QGX9</accession>
<dbReference type="PANTHER" id="PTHR43078">
    <property type="entry name" value="UDP-GLUCURONIC ACID DECARBOXYLASE-RELATED"/>
    <property type="match status" value="1"/>
</dbReference>
<dbReference type="Pfam" id="PF01370">
    <property type="entry name" value="Epimerase"/>
    <property type="match status" value="1"/>
</dbReference>
<dbReference type="KEGG" id="mmab:HQ865_17535"/>
<dbReference type="GO" id="GO:0005737">
    <property type="term" value="C:cytoplasm"/>
    <property type="evidence" value="ECO:0007669"/>
    <property type="project" value="TreeGrafter"/>
</dbReference>
<dbReference type="SUPFAM" id="SSF51735">
    <property type="entry name" value="NAD(P)-binding Rossmann-fold domains"/>
    <property type="match status" value="1"/>
</dbReference>
<reference evidence="6 7" key="1">
    <citation type="submission" date="2020-05" db="EMBL/GenBank/DDBJ databases">
        <title>Mucilaginibacter mali sp. nov.</title>
        <authorList>
            <person name="Kim H.S."/>
            <person name="Lee K.C."/>
            <person name="Suh M.K."/>
            <person name="Kim J.-S."/>
            <person name="Han K.-I."/>
            <person name="Eom M.K."/>
            <person name="Shin Y.K."/>
            <person name="Lee J.-S."/>
        </authorList>
    </citation>
    <scope>NUCLEOTIDE SEQUENCE [LARGE SCALE GENOMIC DNA]</scope>
    <source>
        <strain evidence="6 7">G2-14</strain>
    </source>
</reference>
<feature type="domain" description="NAD-dependent epimerase/dehydratase" evidence="5">
    <location>
        <begin position="27"/>
        <end position="273"/>
    </location>
</feature>
<proteinExistence type="predicted"/>
<dbReference type="Proteomes" id="UP000505355">
    <property type="component" value="Chromosome"/>
</dbReference>
<evidence type="ECO:0000256" key="2">
    <source>
        <dbReference type="ARBA" id="ARBA00022793"/>
    </source>
</evidence>
<protein>
    <submittedName>
        <fullName evidence="6">NAD-dependent epimerase/dehydratase family protein</fullName>
    </submittedName>
</protein>
<evidence type="ECO:0000256" key="1">
    <source>
        <dbReference type="ARBA" id="ARBA00001911"/>
    </source>
</evidence>
<dbReference type="Gene3D" id="3.40.50.720">
    <property type="entry name" value="NAD(P)-binding Rossmann-like Domain"/>
    <property type="match status" value="1"/>
</dbReference>
<dbReference type="GO" id="GO:0042732">
    <property type="term" value="P:D-xylose metabolic process"/>
    <property type="evidence" value="ECO:0007669"/>
    <property type="project" value="InterPro"/>
</dbReference>
<name>A0A7D4QGX9_9SPHI</name>
<keyword evidence="3" id="KW-0520">NAD</keyword>
<keyword evidence="7" id="KW-1185">Reference proteome</keyword>
<dbReference type="InterPro" id="IPR036291">
    <property type="entry name" value="NAD(P)-bd_dom_sf"/>
</dbReference>
<dbReference type="GO" id="GO:0070403">
    <property type="term" value="F:NAD+ binding"/>
    <property type="evidence" value="ECO:0007669"/>
    <property type="project" value="InterPro"/>
</dbReference>
<dbReference type="AlphaFoldDB" id="A0A7D4QGX9"/>
<dbReference type="InterPro" id="IPR044516">
    <property type="entry name" value="UXS-like"/>
</dbReference>
<gene>
    <name evidence="6" type="ORF">HQ865_17535</name>
</gene>
<comment type="cofactor">
    <cofactor evidence="1">
        <name>NAD(+)</name>
        <dbReference type="ChEBI" id="CHEBI:57540"/>
    </cofactor>
</comment>
<keyword evidence="2" id="KW-0210">Decarboxylase</keyword>
<dbReference type="GO" id="GO:0048040">
    <property type="term" value="F:UDP-glucuronate decarboxylase activity"/>
    <property type="evidence" value="ECO:0007669"/>
    <property type="project" value="TreeGrafter"/>
</dbReference>
<dbReference type="PANTHER" id="PTHR43078:SF7">
    <property type="entry name" value="UDP-GLUCURONATE DECARBOXYLASE"/>
    <property type="match status" value="1"/>
</dbReference>
<sequence>MNKIIEGDMAYVYQANLPWENFAGQTVLITGASGFLPAYMVETLLYINRQKPDQNITVLALVRNLEKAKTRFKDHLDDKHLILVHKDVCDEMVFDRKVDYIVHAASQASPKYYGVDPVGTLNANVLGTINLMKLAKKDNVRSFLFFSSGDVYGQVDESRIPMKEDHYAHLDPTNVRSCYGESKRMGETICASWFYQYGVPAKMVRPFHTYGPKMLLDDGRVFADFVNDILNNRDINLNSDGSAQRAFCYLADATIAFFTVLLKGENGQAYNVGNPYQEYSILQLAHIMTGLYPEKGLKVSSVQKTIEGNNYLKSPINRGTPDISKLEAFGWKPQISAEDGFRKVVESYLV</sequence>
<evidence type="ECO:0000259" key="5">
    <source>
        <dbReference type="Pfam" id="PF01370"/>
    </source>
</evidence>
<dbReference type="EMBL" id="CP054139">
    <property type="protein sequence ID" value="QKJ31492.1"/>
    <property type="molecule type" value="Genomic_DNA"/>
</dbReference>
<dbReference type="RefSeq" id="WP_173416152.1">
    <property type="nucleotide sequence ID" value="NZ_CP054139.1"/>
</dbReference>
<evidence type="ECO:0000256" key="4">
    <source>
        <dbReference type="ARBA" id="ARBA00023239"/>
    </source>
</evidence>
<keyword evidence="4" id="KW-0456">Lyase</keyword>